<dbReference type="SUPFAM" id="SSF51391">
    <property type="entry name" value="Thiamin phosphate synthase"/>
    <property type="match status" value="1"/>
</dbReference>
<dbReference type="InterPro" id="IPR022998">
    <property type="entry name" value="ThiamineP_synth_TenI"/>
</dbReference>
<dbReference type="AlphaFoldDB" id="A0A933L2C5"/>
<dbReference type="Gene3D" id="3.20.20.70">
    <property type="entry name" value="Aldolase class I"/>
    <property type="match status" value="1"/>
</dbReference>
<dbReference type="Proteomes" id="UP000782610">
    <property type="component" value="Unassembled WGS sequence"/>
</dbReference>
<dbReference type="InterPro" id="IPR036206">
    <property type="entry name" value="ThiamineP_synth_sf"/>
</dbReference>
<dbReference type="CDD" id="cd00564">
    <property type="entry name" value="TMP_TenI"/>
    <property type="match status" value="1"/>
</dbReference>
<organism evidence="2 3">
    <name type="scientific">Devosia nanyangense</name>
    <dbReference type="NCBI Taxonomy" id="1228055"/>
    <lineage>
        <taxon>Bacteria</taxon>
        <taxon>Pseudomonadati</taxon>
        <taxon>Pseudomonadota</taxon>
        <taxon>Alphaproteobacteria</taxon>
        <taxon>Hyphomicrobiales</taxon>
        <taxon>Devosiaceae</taxon>
        <taxon>Devosia</taxon>
    </lineage>
</organism>
<dbReference type="GO" id="GO:0009228">
    <property type="term" value="P:thiamine biosynthetic process"/>
    <property type="evidence" value="ECO:0007669"/>
    <property type="project" value="UniProtKB-KW"/>
</dbReference>
<feature type="domain" description="Thiamine phosphate synthase/TenI" evidence="1">
    <location>
        <begin position="6"/>
        <end position="155"/>
    </location>
</feature>
<dbReference type="EMBL" id="JACRAF010000024">
    <property type="protein sequence ID" value="MBI4921822.1"/>
    <property type="molecule type" value="Genomic_DNA"/>
</dbReference>
<gene>
    <name evidence="2" type="ORF">HY834_08730</name>
</gene>
<evidence type="ECO:0000313" key="2">
    <source>
        <dbReference type="EMBL" id="MBI4921822.1"/>
    </source>
</evidence>
<protein>
    <submittedName>
        <fullName evidence="2">Thiamine phosphate synthase</fullName>
    </submittedName>
</protein>
<name>A0A933L2C5_9HYPH</name>
<reference evidence="2" key="1">
    <citation type="submission" date="2020-07" db="EMBL/GenBank/DDBJ databases">
        <title>Huge and variable diversity of episymbiotic CPR bacteria and DPANN archaea in groundwater ecosystems.</title>
        <authorList>
            <person name="He C.Y."/>
            <person name="Keren R."/>
            <person name="Whittaker M."/>
            <person name="Farag I.F."/>
            <person name="Doudna J."/>
            <person name="Cate J.H.D."/>
            <person name="Banfield J.F."/>
        </authorList>
    </citation>
    <scope>NUCLEOTIDE SEQUENCE</scope>
    <source>
        <strain evidence="2">NC_groundwater_1586_Pr3_B-0.1um_66_15</strain>
    </source>
</reference>
<evidence type="ECO:0000313" key="3">
    <source>
        <dbReference type="Proteomes" id="UP000782610"/>
    </source>
</evidence>
<comment type="caution">
    <text evidence="2">The sequence shown here is derived from an EMBL/GenBank/DDBJ whole genome shotgun (WGS) entry which is preliminary data.</text>
</comment>
<proteinExistence type="predicted"/>
<evidence type="ECO:0000259" key="1">
    <source>
        <dbReference type="Pfam" id="PF02581"/>
    </source>
</evidence>
<dbReference type="InterPro" id="IPR013785">
    <property type="entry name" value="Aldolase_TIM"/>
</dbReference>
<sequence>MTAQIFLIANAADDAGACTKKLEEALAAAPVAAMLLPRGAHSEAGYKALVKGVVGKAQAAGVAVLIEGEPGLVRMLGADGLHVEGGLGEVKAATAALKPDFIVGAGRIASRHDAMSKAELGPDYIFFGPLSGARDPEQREMARWWAEIMQVPSVLSDPAATAETATSEGAEFIALGESLWAAPEGVTARLAAIAAALEAEA</sequence>
<dbReference type="Pfam" id="PF02581">
    <property type="entry name" value="TMP-TENI"/>
    <property type="match status" value="1"/>
</dbReference>
<accession>A0A933L2C5</accession>